<dbReference type="InterPro" id="IPR001611">
    <property type="entry name" value="Leu-rich_rpt"/>
</dbReference>
<evidence type="ECO:0000313" key="3">
    <source>
        <dbReference type="Proteomes" id="UP000215902"/>
    </source>
</evidence>
<feature type="region of interest" description="Disordered" evidence="1">
    <location>
        <begin position="129"/>
        <end position="175"/>
    </location>
</feature>
<dbReference type="AlphaFoldDB" id="A0A267G943"/>
<dbReference type="Proteomes" id="UP000215902">
    <property type="component" value="Unassembled WGS sequence"/>
</dbReference>
<keyword evidence="3" id="KW-1185">Reference proteome</keyword>
<dbReference type="Pfam" id="PF13516">
    <property type="entry name" value="LRR_6"/>
    <property type="match status" value="1"/>
</dbReference>
<reference evidence="2 3" key="1">
    <citation type="submission" date="2017-06" db="EMBL/GenBank/DDBJ databases">
        <title>A platform for efficient transgenesis in Macrostomum lignano, a flatworm model organism for stem cell research.</title>
        <authorList>
            <person name="Berezikov E."/>
        </authorList>
    </citation>
    <scope>NUCLEOTIDE SEQUENCE [LARGE SCALE GENOMIC DNA]</scope>
    <source>
        <strain evidence="2">DV1</strain>
        <tissue evidence="2">Whole organism</tissue>
    </source>
</reference>
<dbReference type="STRING" id="282301.A0A267G943"/>
<name>A0A267G943_9PLAT</name>
<dbReference type="InterPro" id="IPR032675">
    <property type="entry name" value="LRR_dom_sf"/>
</dbReference>
<feature type="region of interest" description="Disordered" evidence="1">
    <location>
        <begin position="1"/>
        <end position="109"/>
    </location>
</feature>
<dbReference type="EMBL" id="NIVC01000511">
    <property type="protein sequence ID" value="PAA81839.1"/>
    <property type="molecule type" value="Genomic_DNA"/>
</dbReference>
<sequence length="618" mass="66388">METVTEEEPEELLQSPSPGRGAGSEAANTAEDEEEAVSRKSLSSRSRGSKLDESGPPPTARDSAANAATAEAAEGVNGAAASALNSTPLAAAPQPGNDEDGPRLFRSGKGPAEQAYELFQRELAQWKEEQKEMKANQKQQKRDQRSRAKRLASLDLDSSGSDTDLEDVDDPSRESWTGLTRGLEKLYDRACATYQVTALTQFKFQLTTKHLSITNMSLRHRDVAAMCIPLEHKDDVTHINLSGNLIGTGGLGCLLRVAKEFRSLVNLDLSRNSLGCEAAQLLASSVDNLRSLRSLNVSANSFLERDAECIATLITQLESLRTLNASGNTFGSHGGELIGAALRGNGSLENLSLAHCEIRIRGAEAIGMALKENGSLDYLDVSYNGFSDLGAKALAEGLRVNSALTVLNLTANRVFIDGARAIGGMLAVNETLKELYLDKNSFTCDGAQEILAKLKENENTALKVLDMKNVSVTYKTAAAVLPTVQQPLLVRFESFVREPGSLREQLGIPNGSGSSVPLTQKLQAEAAHVLRVFTQSHRLNLVRLARDAGVRGGGDGLTEAEMRRLLLSLPVGLLDQEVDSLVDSLRGEPGPDGNCTYSLSSLLTLGEPQQQARLETQH</sequence>
<organism evidence="2 3">
    <name type="scientific">Macrostomum lignano</name>
    <dbReference type="NCBI Taxonomy" id="282301"/>
    <lineage>
        <taxon>Eukaryota</taxon>
        <taxon>Metazoa</taxon>
        <taxon>Spiralia</taxon>
        <taxon>Lophotrochozoa</taxon>
        <taxon>Platyhelminthes</taxon>
        <taxon>Rhabditophora</taxon>
        <taxon>Macrostomorpha</taxon>
        <taxon>Macrostomida</taxon>
        <taxon>Macrostomidae</taxon>
        <taxon>Macrostomum</taxon>
    </lineage>
</organism>
<dbReference type="SMART" id="SM00368">
    <property type="entry name" value="LRR_RI"/>
    <property type="match status" value="7"/>
</dbReference>
<dbReference type="SUPFAM" id="SSF52047">
    <property type="entry name" value="RNI-like"/>
    <property type="match status" value="1"/>
</dbReference>
<gene>
    <name evidence="2" type="ORF">BOX15_Mlig008887g1</name>
</gene>
<dbReference type="Gene3D" id="3.80.10.10">
    <property type="entry name" value="Ribonuclease Inhibitor"/>
    <property type="match status" value="1"/>
</dbReference>
<proteinExistence type="predicted"/>
<accession>A0A267G943</accession>
<dbReference type="InterPro" id="IPR052394">
    <property type="entry name" value="LRR-containing"/>
</dbReference>
<evidence type="ECO:0000256" key="1">
    <source>
        <dbReference type="SAM" id="MobiDB-lite"/>
    </source>
</evidence>
<dbReference type="PANTHER" id="PTHR24114:SF2">
    <property type="entry name" value="F-BOX DOMAIN-CONTAINING PROTEIN-RELATED"/>
    <property type="match status" value="1"/>
</dbReference>
<feature type="compositionally biased region" description="Low complexity" evidence="1">
    <location>
        <begin position="151"/>
        <end position="162"/>
    </location>
</feature>
<protein>
    <recommendedName>
        <fullName evidence="4">EF-hand domain-containing protein</fullName>
    </recommendedName>
</protein>
<evidence type="ECO:0008006" key="4">
    <source>
        <dbReference type="Google" id="ProtNLM"/>
    </source>
</evidence>
<comment type="caution">
    <text evidence="2">The sequence shown here is derived from an EMBL/GenBank/DDBJ whole genome shotgun (WGS) entry which is preliminary data.</text>
</comment>
<dbReference type="PANTHER" id="PTHR24114">
    <property type="entry name" value="LEUCINE RICH REPEAT FAMILY PROTEIN"/>
    <property type="match status" value="1"/>
</dbReference>
<dbReference type="OrthoDB" id="6117365at2759"/>
<evidence type="ECO:0000313" key="2">
    <source>
        <dbReference type="EMBL" id="PAA81839.1"/>
    </source>
</evidence>
<feature type="compositionally biased region" description="Low complexity" evidence="1">
    <location>
        <begin position="60"/>
        <end position="83"/>
    </location>
</feature>
<feature type="compositionally biased region" description="Acidic residues" evidence="1">
    <location>
        <begin position="1"/>
        <end position="11"/>
    </location>
</feature>
<feature type="compositionally biased region" description="Basic and acidic residues" evidence="1">
    <location>
        <begin position="129"/>
        <end position="146"/>
    </location>
</feature>